<protein>
    <recommendedName>
        <fullName evidence="2">3-dehydroshikimate dehydratase</fullName>
        <shortName evidence="2">DSD</shortName>
        <ecNumber evidence="2">4.2.1.118</ecNumber>
    </recommendedName>
</protein>
<dbReference type="InterPro" id="IPR029068">
    <property type="entry name" value="Glyas_Bleomycin-R_OHBP_Dase"/>
</dbReference>
<feature type="binding site" evidence="2">
    <location>
        <position position="597"/>
    </location>
    <ligand>
        <name>Mg(2+)</name>
        <dbReference type="ChEBI" id="CHEBI:18420"/>
    </ligand>
</feature>
<dbReference type="PANTHER" id="PTHR12110">
    <property type="entry name" value="HYDROXYPYRUVATE ISOMERASE"/>
    <property type="match status" value="1"/>
</dbReference>
<keyword evidence="2" id="KW-0456">Lyase</keyword>
<dbReference type="EC" id="4.2.1.118" evidence="2"/>
<dbReference type="Gene3D" id="3.20.20.150">
    <property type="entry name" value="Divalent-metal-dependent TIM barrel enzymes"/>
    <property type="match status" value="1"/>
</dbReference>
<comment type="caution">
    <text evidence="4">The sequence shown here is derived from an EMBL/GenBank/DDBJ whole genome shotgun (WGS) entry which is preliminary data.</text>
</comment>
<dbReference type="InterPro" id="IPR041736">
    <property type="entry name" value="4OHPhenylPyrv_dOase_N"/>
</dbReference>
<dbReference type="GO" id="GO:0046565">
    <property type="term" value="F:3-dehydroshikimate dehydratase activity"/>
    <property type="evidence" value="ECO:0007669"/>
    <property type="project" value="UniProtKB-UniRule"/>
</dbReference>
<dbReference type="AlphaFoldDB" id="A0AAJ1BZ68"/>
<dbReference type="EMBL" id="JAMXLX010000006">
    <property type="protein sequence ID" value="MCO5958871.1"/>
    <property type="molecule type" value="Genomic_DNA"/>
</dbReference>
<comment type="similarity">
    <text evidence="2">Belongs to the bacterial two-domain DSD family.</text>
</comment>
<keyword evidence="4" id="KW-0413">Isomerase</keyword>
<feature type="binding site" evidence="2">
    <location>
        <position position="134"/>
    </location>
    <ligand>
        <name>a divalent metal cation</name>
        <dbReference type="ChEBI" id="CHEBI:60240"/>
        <note>catalytic</note>
    </ligand>
</feature>
<evidence type="ECO:0000313" key="4">
    <source>
        <dbReference type="EMBL" id="MCO5958871.1"/>
    </source>
</evidence>
<feature type="binding site" evidence="2">
    <location>
        <position position="239"/>
    </location>
    <ligand>
        <name>a divalent metal cation</name>
        <dbReference type="ChEBI" id="CHEBI:60240"/>
        <note>catalytic</note>
    </ligand>
</feature>
<dbReference type="GO" id="GO:0046279">
    <property type="term" value="P:3,4-dihydroxybenzoate biosynthetic process"/>
    <property type="evidence" value="ECO:0007669"/>
    <property type="project" value="UniProtKB-UniRule"/>
</dbReference>
<evidence type="ECO:0000313" key="5">
    <source>
        <dbReference type="Proteomes" id="UP001155380"/>
    </source>
</evidence>
<dbReference type="Pfam" id="PF14696">
    <property type="entry name" value="Glyoxalase_5"/>
    <property type="match status" value="1"/>
</dbReference>
<accession>A0AAJ1BZ68</accession>
<dbReference type="InterPro" id="IPR050312">
    <property type="entry name" value="IolE/XylAMocC-like"/>
</dbReference>
<feature type="domain" description="VOC" evidence="3">
    <location>
        <begin position="438"/>
        <end position="588"/>
    </location>
</feature>
<evidence type="ECO:0000256" key="2">
    <source>
        <dbReference type="HAMAP-Rule" id="MF_02238"/>
    </source>
</evidence>
<dbReference type="GO" id="GO:0016853">
    <property type="term" value="F:isomerase activity"/>
    <property type="evidence" value="ECO:0007669"/>
    <property type="project" value="UniProtKB-KW"/>
</dbReference>
<evidence type="ECO:0000259" key="3">
    <source>
        <dbReference type="PROSITE" id="PS51819"/>
    </source>
</evidence>
<dbReference type="HAMAP" id="MF_02238">
    <property type="entry name" value="DSD"/>
    <property type="match status" value="1"/>
</dbReference>
<reference evidence="4" key="1">
    <citation type="submission" date="2022-06" db="EMBL/GenBank/DDBJ databases">
        <authorList>
            <person name="Sun Q."/>
        </authorList>
    </citation>
    <scope>NUCLEOTIDE SEQUENCE</scope>
    <source>
        <strain evidence="4">S101</strain>
    </source>
</reference>
<feature type="binding site" evidence="2">
    <location>
        <position position="191"/>
    </location>
    <ligand>
        <name>a divalent metal cation</name>
        <dbReference type="ChEBI" id="CHEBI:60240"/>
        <note>catalytic</note>
    </ligand>
</feature>
<dbReference type="InterPro" id="IPR013022">
    <property type="entry name" value="Xyl_isomerase-like_TIM-brl"/>
</dbReference>
<dbReference type="RefSeq" id="WP_250912964.1">
    <property type="nucleotide sequence ID" value="NZ_JAMXLX010000006.1"/>
</dbReference>
<dbReference type="GO" id="GO:0046872">
    <property type="term" value="F:metal ion binding"/>
    <property type="evidence" value="ECO:0007669"/>
    <property type="project" value="UniProtKB-UniRule"/>
</dbReference>
<dbReference type="InterPro" id="IPR043700">
    <property type="entry name" value="DSD"/>
</dbReference>
<comment type="function">
    <text evidence="2">Catalyzes the conversion of 3-dehydroshikimate to protocatechuate (3,4-dihydroxybenzoate), a common intermediate of quinate and shikimate degradation pathways.</text>
</comment>
<dbReference type="PROSITE" id="PS51819">
    <property type="entry name" value="VOC"/>
    <property type="match status" value="1"/>
</dbReference>
<dbReference type="SUPFAM" id="SSF51658">
    <property type="entry name" value="Xylose isomerase-like"/>
    <property type="match status" value="1"/>
</dbReference>
<sequence>MRTSIATVSISGDFPEKLAAIAKAGFTGVEIFENDFLTHDASPREVAGMARDQGLEITLFQPFRDFEGMPEPQRARVFDRAERKFDIMGELGTDLMLICSNVSPISLGGIDRAAADFHELGERAAKHGVRVGYEALAWGRHINDHRDAWEIVRRAGHDNIGIILDSFHTLSRKIDVNSIRAIPGDKIFIVQLADAPLIDMDLLYWSRHFRNMPGEGDLPVVDFMRAVAATGYDGPLSLEIFNDQFRGGSARAIAEDGHRSLVYIMDQVKRLEPDIRIEVPDMPARVAARGVEFVEFVAGPSEKANLEELLSSLGFARTGGHLNRKVDLYTQGDIRIVINSDIGSDSFAGASYSVHGANAYAFGMKVEDAEATVLRAAALGAPVFAEPRHEGEVAVPAIQGVGNGVIYFLDDTPPLTSIWTNEFTPVDAKPAGNAGLTRIDHIAQTTRYDEMLTWLLFYTSIFETRRTPMVDVVDPGGLVRSQAVESLDGHGFRLTMNGADSRKTFAGKFLAESFGTSIQHIAFATDDIFVTARNLTALGFQALPISRNYYDDLEARFGLEPDFSDALRAASILYDRDEGGEYFQIYSRTFGEGFFFEIVERRGNYGGYGAMNAPFRIAAQRRLFRPEGMPRE</sequence>
<dbReference type="Proteomes" id="UP001155380">
    <property type="component" value="Unassembled WGS sequence"/>
</dbReference>
<dbReference type="Pfam" id="PF01261">
    <property type="entry name" value="AP_endonuc_2"/>
    <property type="match status" value="1"/>
</dbReference>
<evidence type="ECO:0000256" key="1">
    <source>
        <dbReference type="ARBA" id="ARBA00022723"/>
    </source>
</evidence>
<dbReference type="CDD" id="cd08342">
    <property type="entry name" value="HPPD_N_like"/>
    <property type="match status" value="1"/>
</dbReference>
<dbReference type="InterPro" id="IPR036237">
    <property type="entry name" value="Xyl_isomerase-like_sf"/>
</dbReference>
<dbReference type="Gene3D" id="3.10.180.10">
    <property type="entry name" value="2,3-Dihydroxybiphenyl 1,2-Dioxygenase, domain 1"/>
    <property type="match status" value="2"/>
</dbReference>
<comment type="catalytic activity">
    <reaction evidence="2">
        <text>3-dehydroshikimate = 3,4-dihydroxybenzoate + H2O</text>
        <dbReference type="Rhea" id="RHEA:24848"/>
        <dbReference type="ChEBI" id="CHEBI:15377"/>
        <dbReference type="ChEBI" id="CHEBI:16630"/>
        <dbReference type="ChEBI" id="CHEBI:36241"/>
        <dbReference type="EC" id="4.2.1.118"/>
    </reaction>
</comment>
<organism evidence="4 5">
    <name type="scientific">Ciceribacter sichuanensis</name>
    <dbReference type="NCBI Taxonomy" id="2949647"/>
    <lineage>
        <taxon>Bacteria</taxon>
        <taxon>Pseudomonadati</taxon>
        <taxon>Pseudomonadota</taxon>
        <taxon>Alphaproteobacteria</taxon>
        <taxon>Hyphomicrobiales</taxon>
        <taxon>Rhizobiaceae</taxon>
        <taxon>Ciceribacter</taxon>
    </lineage>
</organism>
<proteinExistence type="inferred from homology"/>
<comment type="pathway">
    <text evidence="2">Aromatic compound metabolism; 3,4-dihydroxybenzoate biosynthesis.</text>
</comment>
<keyword evidence="1 2" id="KW-0479">Metal-binding</keyword>
<feature type="binding site" evidence="2">
    <location>
        <position position="441"/>
    </location>
    <ligand>
        <name>Mg(2+)</name>
        <dbReference type="ChEBI" id="CHEBI:18420"/>
    </ligand>
</feature>
<feature type="binding site" evidence="2">
    <location>
        <position position="165"/>
    </location>
    <ligand>
        <name>a divalent metal cation</name>
        <dbReference type="ChEBI" id="CHEBI:60240"/>
        <note>catalytic</note>
    </ligand>
</feature>
<dbReference type="InterPro" id="IPR037523">
    <property type="entry name" value="VOC_core"/>
</dbReference>
<feature type="binding site" evidence="2">
    <location>
        <position position="520"/>
    </location>
    <ligand>
        <name>Mg(2+)</name>
        <dbReference type="ChEBI" id="CHEBI:18420"/>
    </ligand>
</feature>
<dbReference type="PANTHER" id="PTHR12110:SF21">
    <property type="entry name" value="XYLOSE ISOMERASE-LIKE TIM BARREL DOMAIN-CONTAINING PROTEIN"/>
    <property type="match status" value="1"/>
</dbReference>
<gene>
    <name evidence="4" type="ORF">NBH21_18990</name>
</gene>
<name>A0AAJ1BZ68_9HYPH</name>
<dbReference type="SUPFAM" id="SSF54593">
    <property type="entry name" value="Glyoxalase/Bleomycin resistance protein/Dihydroxybiphenyl dioxygenase"/>
    <property type="match status" value="1"/>
</dbReference>
<comment type="cofactor">
    <cofactor evidence="2">
        <name>a divalent metal cation</name>
        <dbReference type="ChEBI" id="CHEBI:60240"/>
    </cofactor>
</comment>